<dbReference type="Gene3D" id="3.30.160.20">
    <property type="match status" value="1"/>
</dbReference>
<organism evidence="9 10">
    <name type="scientific">Collybiopsis confluens</name>
    <dbReference type="NCBI Taxonomy" id="2823264"/>
    <lineage>
        <taxon>Eukaryota</taxon>
        <taxon>Fungi</taxon>
        <taxon>Dikarya</taxon>
        <taxon>Basidiomycota</taxon>
        <taxon>Agaricomycotina</taxon>
        <taxon>Agaricomycetes</taxon>
        <taxon>Agaricomycetidae</taxon>
        <taxon>Agaricales</taxon>
        <taxon>Marasmiineae</taxon>
        <taxon>Omphalotaceae</taxon>
        <taxon>Collybiopsis</taxon>
    </lineage>
</organism>
<dbReference type="InterPro" id="IPR036389">
    <property type="entry name" value="RNase_III_sf"/>
</dbReference>
<dbReference type="GO" id="GO:0003723">
    <property type="term" value="F:RNA binding"/>
    <property type="evidence" value="ECO:0007669"/>
    <property type="project" value="UniProtKB-UniRule"/>
</dbReference>
<feature type="domain" description="RNase III" evidence="8">
    <location>
        <begin position="7"/>
        <end position="144"/>
    </location>
</feature>
<dbReference type="PANTHER" id="PTHR11207:SF0">
    <property type="entry name" value="RIBONUCLEASE 3"/>
    <property type="match status" value="1"/>
</dbReference>
<name>A0A8H5MGN6_9AGAR</name>
<dbReference type="OrthoDB" id="2392202at2759"/>
<gene>
    <name evidence="9" type="ORF">D9757_001175</name>
</gene>
<dbReference type="Gene3D" id="1.10.1520.10">
    <property type="entry name" value="Ribonuclease III domain"/>
    <property type="match status" value="1"/>
</dbReference>
<dbReference type="Pfam" id="PF14622">
    <property type="entry name" value="Ribonucleas_3_3"/>
    <property type="match status" value="1"/>
</dbReference>
<dbReference type="PROSITE" id="PS50137">
    <property type="entry name" value="DS_RBD"/>
    <property type="match status" value="1"/>
</dbReference>
<dbReference type="GO" id="GO:0004525">
    <property type="term" value="F:ribonuclease III activity"/>
    <property type="evidence" value="ECO:0007669"/>
    <property type="project" value="InterPro"/>
</dbReference>
<evidence type="ECO:0000313" key="10">
    <source>
        <dbReference type="Proteomes" id="UP000518752"/>
    </source>
</evidence>
<comment type="caution">
    <text evidence="9">The sequence shown here is derived from an EMBL/GenBank/DDBJ whole genome shotgun (WGS) entry which is preliminary data.</text>
</comment>
<feature type="domain" description="DRBM" evidence="7">
    <location>
        <begin position="206"/>
        <end position="297"/>
    </location>
</feature>
<dbReference type="SUPFAM" id="SSF69065">
    <property type="entry name" value="RNase III domain-like"/>
    <property type="match status" value="1"/>
</dbReference>
<dbReference type="CDD" id="cd00593">
    <property type="entry name" value="RIBOc"/>
    <property type="match status" value="1"/>
</dbReference>
<reference evidence="9 10" key="1">
    <citation type="journal article" date="2020" name="ISME J.">
        <title>Uncovering the hidden diversity of litter-decomposition mechanisms in mushroom-forming fungi.</title>
        <authorList>
            <person name="Floudas D."/>
            <person name="Bentzer J."/>
            <person name="Ahren D."/>
            <person name="Johansson T."/>
            <person name="Persson P."/>
            <person name="Tunlid A."/>
        </authorList>
    </citation>
    <scope>NUCLEOTIDE SEQUENCE [LARGE SCALE GENOMIC DNA]</scope>
    <source>
        <strain evidence="9 10">CBS 406.79</strain>
    </source>
</reference>
<dbReference type="InterPro" id="IPR014720">
    <property type="entry name" value="dsRBD_dom"/>
</dbReference>
<accession>A0A8H5MGN6</accession>
<dbReference type="SUPFAM" id="SSF54768">
    <property type="entry name" value="dsRNA-binding domain-like"/>
    <property type="match status" value="1"/>
</dbReference>
<dbReference type="EMBL" id="JAACJN010000003">
    <property type="protein sequence ID" value="KAF5393159.1"/>
    <property type="molecule type" value="Genomic_DNA"/>
</dbReference>
<dbReference type="AlphaFoldDB" id="A0A8H5MGN6"/>
<evidence type="ECO:0000259" key="7">
    <source>
        <dbReference type="PROSITE" id="PS50137"/>
    </source>
</evidence>
<protein>
    <submittedName>
        <fullName evidence="9">Uncharacterized protein</fullName>
    </submittedName>
</protein>
<evidence type="ECO:0000256" key="4">
    <source>
        <dbReference type="ARBA" id="ARBA00022884"/>
    </source>
</evidence>
<evidence type="ECO:0000256" key="3">
    <source>
        <dbReference type="ARBA" id="ARBA00022801"/>
    </source>
</evidence>
<keyword evidence="2" id="KW-0255">Endonuclease</keyword>
<dbReference type="SMART" id="SM00535">
    <property type="entry name" value="RIBOc"/>
    <property type="match status" value="1"/>
</dbReference>
<feature type="region of interest" description="Disordered" evidence="6">
    <location>
        <begin position="172"/>
        <end position="196"/>
    </location>
</feature>
<keyword evidence="4 5" id="KW-0694">RNA-binding</keyword>
<proteinExistence type="predicted"/>
<dbReference type="Proteomes" id="UP000518752">
    <property type="component" value="Unassembled WGS sequence"/>
</dbReference>
<evidence type="ECO:0000313" key="9">
    <source>
        <dbReference type="EMBL" id="KAF5393159.1"/>
    </source>
</evidence>
<sequence length="412" mass="46231">MAPGLGLETTESELAPLPSFLSEEIRTQVFTHRSLYGRPNHIFEDHPDDPSPDNERLEHMGDTVLSLVVTGMMIEMFPTLRVGPSTKIRAMVVSNPTLASIAVRYKLPDHLRLHPAQALTLKSSPHVQADLFEAYVGGIFKDQGLEVVQQWLVRLLRPYALAAYRIVRTQHGLSPDPEPVPSNPLEEQRSPPRSPYGYVNSDMTMTTVGHLSLFNQHIQKENRRVEWQYTPTNPAIDPSALGDEQLISPGLLRNMKATPIWFVKVIVDGELLGQGKGGTKKIARNEAAKRGLERLGVEVYPDLYFKPPIGFRGPRFLPWSSYHTKAVARRGEGDDGNSQRDFFRLKQAVTPLFGLISAIGLKRETTCSNVKRSWVEEGHRPASLLLNISKLNSFTSVVQSIKLFSVLRRLYL</sequence>
<dbReference type="GO" id="GO:0005654">
    <property type="term" value="C:nucleoplasm"/>
    <property type="evidence" value="ECO:0007669"/>
    <property type="project" value="TreeGrafter"/>
</dbReference>
<dbReference type="GO" id="GO:0034475">
    <property type="term" value="P:U4 snRNA 3'-end processing"/>
    <property type="evidence" value="ECO:0007669"/>
    <property type="project" value="TreeGrafter"/>
</dbReference>
<keyword evidence="10" id="KW-1185">Reference proteome</keyword>
<evidence type="ECO:0000256" key="5">
    <source>
        <dbReference type="PROSITE-ProRule" id="PRU00266"/>
    </source>
</evidence>
<evidence type="ECO:0000256" key="6">
    <source>
        <dbReference type="SAM" id="MobiDB-lite"/>
    </source>
</evidence>
<evidence type="ECO:0000256" key="1">
    <source>
        <dbReference type="ARBA" id="ARBA00022722"/>
    </source>
</evidence>
<evidence type="ECO:0000256" key="2">
    <source>
        <dbReference type="ARBA" id="ARBA00022759"/>
    </source>
</evidence>
<keyword evidence="1" id="KW-0540">Nuclease</keyword>
<dbReference type="PROSITE" id="PS50142">
    <property type="entry name" value="RNASE_3_2"/>
    <property type="match status" value="1"/>
</dbReference>
<dbReference type="PANTHER" id="PTHR11207">
    <property type="entry name" value="RIBONUCLEASE III"/>
    <property type="match status" value="1"/>
</dbReference>
<dbReference type="InterPro" id="IPR000999">
    <property type="entry name" value="RNase_III_dom"/>
</dbReference>
<dbReference type="Pfam" id="PF00035">
    <property type="entry name" value="dsrm"/>
    <property type="match status" value="1"/>
</dbReference>
<dbReference type="GO" id="GO:0006364">
    <property type="term" value="P:rRNA processing"/>
    <property type="evidence" value="ECO:0007669"/>
    <property type="project" value="TreeGrafter"/>
</dbReference>
<evidence type="ECO:0000259" key="8">
    <source>
        <dbReference type="PROSITE" id="PS50142"/>
    </source>
</evidence>
<dbReference type="GO" id="GO:0006369">
    <property type="term" value="P:termination of RNA polymerase II transcription"/>
    <property type="evidence" value="ECO:0007669"/>
    <property type="project" value="TreeGrafter"/>
</dbReference>
<keyword evidence="3" id="KW-0378">Hydrolase</keyword>